<name>A0A915L7E8_ROMCU</name>
<dbReference type="AlphaFoldDB" id="A0A915L7E8"/>
<reference evidence="2" key="1">
    <citation type="submission" date="2022-11" db="UniProtKB">
        <authorList>
            <consortium name="WormBaseParasite"/>
        </authorList>
    </citation>
    <scope>IDENTIFICATION</scope>
</reference>
<sequence length="66" mass="7076">MSINHISSKGDGPACQSGMFVSPLAQQEGQQCSKTGCPEGFVCRRGPFFSQCCNKTAEGKINMCEK</sequence>
<organism evidence="1 2">
    <name type="scientific">Romanomermis culicivorax</name>
    <name type="common">Nematode worm</name>
    <dbReference type="NCBI Taxonomy" id="13658"/>
    <lineage>
        <taxon>Eukaryota</taxon>
        <taxon>Metazoa</taxon>
        <taxon>Ecdysozoa</taxon>
        <taxon>Nematoda</taxon>
        <taxon>Enoplea</taxon>
        <taxon>Dorylaimia</taxon>
        <taxon>Mermithida</taxon>
        <taxon>Mermithoidea</taxon>
        <taxon>Mermithidae</taxon>
        <taxon>Romanomermis</taxon>
    </lineage>
</organism>
<dbReference type="WBParaSite" id="nRc.2.0.1.t47035-RA">
    <property type="protein sequence ID" value="nRc.2.0.1.t47035-RA"/>
    <property type="gene ID" value="nRc.2.0.1.g47035"/>
</dbReference>
<dbReference type="Proteomes" id="UP000887565">
    <property type="component" value="Unplaced"/>
</dbReference>
<evidence type="ECO:0000313" key="2">
    <source>
        <dbReference type="WBParaSite" id="nRc.2.0.1.t47035-RA"/>
    </source>
</evidence>
<protein>
    <submittedName>
        <fullName evidence="2">Uncharacterized protein</fullName>
    </submittedName>
</protein>
<evidence type="ECO:0000313" key="1">
    <source>
        <dbReference type="Proteomes" id="UP000887565"/>
    </source>
</evidence>
<keyword evidence="1" id="KW-1185">Reference proteome</keyword>
<accession>A0A915L7E8</accession>
<proteinExistence type="predicted"/>